<name>A0A1G8EYT9_9FLAO</name>
<dbReference type="RefSeq" id="WP_091258115.1">
    <property type="nucleotide sequence ID" value="NZ_FNDB01000013.1"/>
</dbReference>
<dbReference type="EMBL" id="FNDB01000013">
    <property type="protein sequence ID" value="SDH75053.1"/>
    <property type="molecule type" value="Genomic_DNA"/>
</dbReference>
<dbReference type="OrthoDB" id="9765926at2"/>
<evidence type="ECO:0000256" key="2">
    <source>
        <dbReference type="SAM" id="SignalP"/>
    </source>
</evidence>
<feature type="region of interest" description="Disordered" evidence="1">
    <location>
        <begin position="115"/>
        <end position="139"/>
    </location>
</feature>
<feature type="chain" id="PRO_5011546221" evidence="2">
    <location>
        <begin position="21"/>
        <end position="834"/>
    </location>
</feature>
<accession>A0A1G8EYT9</accession>
<reference evidence="4" key="1">
    <citation type="submission" date="2016-10" db="EMBL/GenBank/DDBJ databases">
        <authorList>
            <person name="Varghese N."/>
            <person name="Submissions S."/>
        </authorList>
    </citation>
    <scope>NUCLEOTIDE SEQUENCE [LARGE SCALE GENOMIC DNA]</scope>
    <source>
        <strain evidence="4">CGMCC 1.2747</strain>
    </source>
</reference>
<evidence type="ECO:0000313" key="4">
    <source>
        <dbReference type="Proteomes" id="UP000199274"/>
    </source>
</evidence>
<gene>
    <name evidence="3" type="ORF">SAMN04488062_11370</name>
</gene>
<keyword evidence="2" id="KW-0732">Signal</keyword>
<organism evidence="3 4">
    <name type="scientific">Flavobacterium omnivorum</name>
    <dbReference type="NCBI Taxonomy" id="178355"/>
    <lineage>
        <taxon>Bacteria</taxon>
        <taxon>Pseudomonadati</taxon>
        <taxon>Bacteroidota</taxon>
        <taxon>Flavobacteriia</taxon>
        <taxon>Flavobacteriales</taxon>
        <taxon>Flavobacteriaceae</taxon>
        <taxon>Flavobacterium</taxon>
    </lineage>
</organism>
<evidence type="ECO:0000313" key="3">
    <source>
        <dbReference type="EMBL" id="SDH75053.1"/>
    </source>
</evidence>
<dbReference type="STRING" id="178355.SAMN04488062_11370"/>
<dbReference type="NCBIfam" id="TIGR04131">
    <property type="entry name" value="Bac_Flav_CTERM"/>
    <property type="match status" value="1"/>
</dbReference>
<keyword evidence="4" id="KW-1185">Reference proteome</keyword>
<proteinExistence type="predicted"/>
<sequence>MTKNVLLILFLFLAFIKSHAQSDCSDAIIVCGNTNLEGLTVTGIGTQELSALNTCSSEENNSIWLRISIKKGGTLGFNLVPESTDIREDFDFFVFGPNETCNALGQAIRCSTTNPASTRQNNNYTGMNELESDTAEGPGNNGNSFVKWLTVADGDSYFLVIDRPIGNSNFSIQWTGTATFNSSPTSNVPTGETLNIVQCDSDGTADFSTTFDLTKNTPIIIGNQTGVNVSYHKDQNDATTSINPILNPTSFTNSQNPQSLFARITNTITGCFTTSEFNVQVNEYINIPATESVICDDAKDGNDSNGKATFDLNKVTAEILNAQSSTDYILKYFISQNDAETDRNELGPLFYNTNPHQQDIYVKAFSPATLCVAISKINLTVMPLPLANNVTIVQCDEDSDGFSAFNLTIKNNEISSTTSAKFTYYTSLIGAEIEDSEKLIVDPVAFINTTAGSMQVWTRVENTNSCIKIAQINLLVSTTQIPTSFTRLLSTCDDLTTINDDRDGVTTFNFSSINVDINSILPSATTPYSIQYFNNEADALSENNAIQNPSKYRNEGYPNEQIIWVRVESTADNTCYGISPLLKLIVNPKPVIEDDPEETKIVCSNLPAFYITLESGLPSGIGSTNYTYSWIKNNSVLSGQTNSTLDVSTEGDYTVIVTSLAGCSTTKKIKVSASDIATITKIGIVDLSTINTVTVNTIGQGAYEFSLDKPNGPFQLSNYFDNVSSGIHEVYINDKNGCGTVSKTISVIGVPKYFTPNADGFNDFWNIEGINATFNGNSTIYIFDRYGKLLKQLIPTSQGWDGTIAGQPLSSDDYWYTLQLQDGREVKGHFSLKR</sequence>
<dbReference type="Gene3D" id="2.60.40.10">
    <property type="entry name" value="Immunoglobulins"/>
    <property type="match status" value="1"/>
</dbReference>
<dbReference type="Pfam" id="PF13585">
    <property type="entry name" value="CHU_C"/>
    <property type="match status" value="1"/>
</dbReference>
<feature type="compositionally biased region" description="Polar residues" evidence="1">
    <location>
        <begin position="115"/>
        <end position="126"/>
    </location>
</feature>
<dbReference type="Proteomes" id="UP000199274">
    <property type="component" value="Unassembled WGS sequence"/>
</dbReference>
<dbReference type="InterPro" id="IPR013783">
    <property type="entry name" value="Ig-like_fold"/>
</dbReference>
<dbReference type="InterPro" id="IPR026341">
    <property type="entry name" value="T9SS_type_B"/>
</dbReference>
<dbReference type="AlphaFoldDB" id="A0A1G8EYT9"/>
<evidence type="ECO:0000256" key="1">
    <source>
        <dbReference type="SAM" id="MobiDB-lite"/>
    </source>
</evidence>
<protein>
    <submittedName>
        <fullName evidence="3">Gliding motility-associated C-terminal domain-containing protein</fullName>
    </submittedName>
</protein>
<feature type="signal peptide" evidence="2">
    <location>
        <begin position="1"/>
        <end position="20"/>
    </location>
</feature>